<keyword evidence="5" id="KW-0862">Zinc</keyword>
<proteinExistence type="inferred from homology"/>
<dbReference type="EMBL" id="UINC01018305">
    <property type="protein sequence ID" value="SVA76771.1"/>
    <property type="molecule type" value="Genomic_DNA"/>
</dbReference>
<dbReference type="Pfam" id="PF06508">
    <property type="entry name" value="QueC"/>
    <property type="match status" value="1"/>
</dbReference>
<keyword evidence="2" id="KW-0436">Ligase</keyword>
<protein>
    <recommendedName>
        <fullName evidence="8">7-cyano-7-deazaguanine synthase</fullName>
        <ecNumber evidence="8">6.3.4.20</ecNumber>
    </recommendedName>
</protein>
<dbReference type="CDD" id="cd01995">
    <property type="entry name" value="QueC-like"/>
    <property type="match status" value="1"/>
</dbReference>
<dbReference type="Gene3D" id="3.40.50.620">
    <property type="entry name" value="HUPs"/>
    <property type="match status" value="1"/>
</dbReference>
<dbReference type="PIRSF" id="PIRSF006293">
    <property type="entry name" value="ExsB"/>
    <property type="match status" value="1"/>
</dbReference>
<evidence type="ECO:0000313" key="10">
    <source>
        <dbReference type="EMBL" id="SVA76771.1"/>
    </source>
</evidence>
<evidence type="ECO:0000256" key="1">
    <source>
        <dbReference type="ARBA" id="ARBA00005061"/>
    </source>
</evidence>
<gene>
    <name evidence="10" type="ORF">METZ01_LOCUS129625</name>
</gene>
<dbReference type="PANTHER" id="PTHR42914:SF1">
    <property type="entry name" value="7-CYANO-7-DEAZAGUANINE SYNTHASE"/>
    <property type="match status" value="1"/>
</dbReference>
<dbReference type="EC" id="6.3.4.20" evidence="8"/>
<evidence type="ECO:0000256" key="8">
    <source>
        <dbReference type="ARBA" id="ARBA00039149"/>
    </source>
</evidence>
<evidence type="ECO:0000256" key="7">
    <source>
        <dbReference type="ARBA" id="ARBA00037993"/>
    </source>
</evidence>
<dbReference type="AlphaFoldDB" id="A0A381YJP9"/>
<sequence length="253" mass="28737">MVKFEHDSIVVDKKWIVLPESDKVISILSGGMDSAIMTILLVKYYGARSVYPISFDYHQKQIVELDRAAALCDRLELPHKIFDLSILGEIAKPMCANISDSDIEMPTIKDVLGDPQPVTYVPFRNMMLLTLALSYAETMDISEVFTGLQVHDEYGYWDTTLAFVDSMNAVAKQNRTHYVTVEAPFLHLSKIEELKICKEMDAVNLLEHTLTCYNPRVGKSCGECPSCSERINAFMKLDMVDPIEYQIDIPWKI</sequence>
<dbReference type="InterPro" id="IPR014729">
    <property type="entry name" value="Rossmann-like_a/b/a_fold"/>
</dbReference>
<dbReference type="InterPro" id="IPR018317">
    <property type="entry name" value="QueC"/>
</dbReference>
<dbReference type="GO" id="GO:0046872">
    <property type="term" value="F:metal ion binding"/>
    <property type="evidence" value="ECO:0007669"/>
    <property type="project" value="UniProtKB-KW"/>
</dbReference>
<dbReference type="NCBIfam" id="TIGR00364">
    <property type="entry name" value="7-cyano-7-deazaguanine synthase QueC"/>
    <property type="match status" value="1"/>
</dbReference>
<evidence type="ECO:0000256" key="3">
    <source>
        <dbReference type="ARBA" id="ARBA00022723"/>
    </source>
</evidence>
<organism evidence="10">
    <name type="scientific">marine metagenome</name>
    <dbReference type="NCBI Taxonomy" id="408172"/>
    <lineage>
        <taxon>unclassified sequences</taxon>
        <taxon>metagenomes</taxon>
        <taxon>ecological metagenomes</taxon>
    </lineage>
</organism>
<dbReference type="PANTHER" id="PTHR42914">
    <property type="entry name" value="7-CYANO-7-DEAZAGUANINE SYNTHASE"/>
    <property type="match status" value="1"/>
</dbReference>
<keyword evidence="4" id="KW-0547">Nucleotide-binding</keyword>
<evidence type="ECO:0000256" key="9">
    <source>
        <dbReference type="ARBA" id="ARBA00047890"/>
    </source>
</evidence>
<evidence type="ECO:0000256" key="5">
    <source>
        <dbReference type="ARBA" id="ARBA00022833"/>
    </source>
</evidence>
<name>A0A381YJP9_9ZZZZ</name>
<reference evidence="10" key="1">
    <citation type="submission" date="2018-05" db="EMBL/GenBank/DDBJ databases">
        <authorList>
            <person name="Lanie J.A."/>
            <person name="Ng W.-L."/>
            <person name="Kazmierczak K.M."/>
            <person name="Andrzejewski T.M."/>
            <person name="Davidsen T.M."/>
            <person name="Wayne K.J."/>
            <person name="Tettelin H."/>
            <person name="Glass J.I."/>
            <person name="Rusch D."/>
            <person name="Podicherti R."/>
            <person name="Tsui H.-C.T."/>
            <person name="Winkler M.E."/>
        </authorList>
    </citation>
    <scope>NUCLEOTIDE SEQUENCE</scope>
</reference>
<dbReference type="GO" id="GO:0005524">
    <property type="term" value="F:ATP binding"/>
    <property type="evidence" value="ECO:0007669"/>
    <property type="project" value="UniProtKB-KW"/>
</dbReference>
<comment type="similarity">
    <text evidence="7">Belongs to the QueC family.</text>
</comment>
<dbReference type="SUPFAM" id="SSF52402">
    <property type="entry name" value="Adenine nucleotide alpha hydrolases-like"/>
    <property type="match status" value="1"/>
</dbReference>
<evidence type="ECO:0000256" key="4">
    <source>
        <dbReference type="ARBA" id="ARBA00022741"/>
    </source>
</evidence>
<comment type="pathway">
    <text evidence="1">Purine metabolism; 7-cyano-7-deazaguanine biosynthesis.</text>
</comment>
<keyword evidence="6" id="KW-0067">ATP-binding</keyword>
<accession>A0A381YJP9</accession>
<evidence type="ECO:0000256" key="6">
    <source>
        <dbReference type="ARBA" id="ARBA00022840"/>
    </source>
</evidence>
<keyword evidence="3" id="KW-0479">Metal-binding</keyword>
<dbReference type="GO" id="GO:0016874">
    <property type="term" value="F:ligase activity"/>
    <property type="evidence" value="ECO:0007669"/>
    <property type="project" value="UniProtKB-KW"/>
</dbReference>
<comment type="catalytic activity">
    <reaction evidence="9">
        <text>7-carboxy-7-carbaguanine + NH4(+) + 2 ATP = 7-cyano-7-carbaguanine + 2 AMP + 2 diphosphate + 2 H(+)</text>
        <dbReference type="Rhea" id="RHEA:27982"/>
        <dbReference type="ChEBI" id="CHEBI:15378"/>
        <dbReference type="ChEBI" id="CHEBI:28938"/>
        <dbReference type="ChEBI" id="CHEBI:30616"/>
        <dbReference type="ChEBI" id="CHEBI:33019"/>
        <dbReference type="ChEBI" id="CHEBI:45075"/>
        <dbReference type="ChEBI" id="CHEBI:61036"/>
        <dbReference type="ChEBI" id="CHEBI:456215"/>
        <dbReference type="EC" id="6.3.4.20"/>
    </reaction>
</comment>
<evidence type="ECO:0000256" key="2">
    <source>
        <dbReference type="ARBA" id="ARBA00022598"/>
    </source>
</evidence>